<dbReference type="Proteomes" id="UP000836404">
    <property type="component" value="Unassembled WGS sequence"/>
</dbReference>
<feature type="chain" id="PRO_5040289618" evidence="2">
    <location>
        <begin position="25"/>
        <end position="152"/>
    </location>
</feature>
<dbReference type="AlphaFoldDB" id="A0A9N8MBG0"/>
<gene>
    <name evidence="3" type="ORF">JKILLFL_G7466</name>
</gene>
<dbReference type="EMBL" id="CAJHJF010008291">
    <property type="protein sequence ID" value="CAD6965936.1"/>
    <property type="molecule type" value="Genomic_DNA"/>
</dbReference>
<feature type="compositionally biased region" description="Basic residues" evidence="1">
    <location>
        <begin position="128"/>
        <end position="141"/>
    </location>
</feature>
<sequence>MIKQGSLLKVAALALMAHAALVASHRSPFSAAAVAFVAVMISFSQGPNDLQYMESSMELNDPPHQDLRRRLSNPDLNDLRATAASMDLSDLPHRDLRRRLSNPGLIDLRATAASMDLSDPPHRDLRRGSSKHSKRVVHHPSNRAGLTKSSLP</sequence>
<feature type="region of interest" description="Disordered" evidence="1">
    <location>
        <begin position="111"/>
        <end position="152"/>
    </location>
</feature>
<evidence type="ECO:0000256" key="1">
    <source>
        <dbReference type="SAM" id="MobiDB-lite"/>
    </source>
</evidence>
<evidence type="ECO:0000313" key="4">
    <source>
        <dbReference type="Proteomes" id="UP000836404"/>
    </source>
</evidence>
<proteinExistence type="predicted"/>
<keyword evidence="2" id="KW-0732">Signal</keyword>
<accession>A0A9N8MBG0</accession>
<keyword evidence="4" id="KW-1185">Reference proteome</keyword>
<organism evidence="3 4">
    <name type="scientific">Tilletia laevis</name>
    <dbReference type="NCBI Taxonomy" id="157183"/>
    <lineage>
        <taxon>Eukaryota</taxon>
        <taxon>Fungi</taxon>
        <taxon>Dikarya</taxon>
        <taxon>Basidiomycota</taxon>
        <taxon>Ustilaginomycotina</taxon>
        <taxon>Exobasidiomycetes</taxon>
        <taxon>Tilletiales</taxon>
        <taxon>Tilletiaceae</taxon>
        <taxon>Tilletia</taxon>
    </lineage>
</organism>
<protein>
    <submittedName>
        <fullName evidence="3">Uncharacterized protein</fullName>
    </submittedName>
</protein>
<evidence type="ECO:0000313" key="3">
    <source>
        <dbReference type="EMBL" id="CAD6965936.1"/>
    </source>
</evidence>
<comment type="caution">
    <text evidence="3">The sequence shown here is derived from an EMBL/GenBank/DDBJ whole genome shotgun (WGS) entry which is preliminary data.</text>
</comment>
<name>A0A9N8MBG0_9BASI</name>
<feature type="signal peptide" evidence="2">
    <location>
        <begin position="1"/>
        <end position="24"/>
    </location>
</feature>
<reference evidence="3 4" key="1">
    <citation type="submission" date="2020-10" db="EMBL/GenBank/DDBJ databases">
        <authorList>
            <person name="Sedaghatjoo S."/>
        </authorList>
    </citation>
    <scope>NUCLEOTIDE SEQUENCE [LARGE SCALE GENOMIC DNA]</scope>
    <source>
        <strain evidence="3 4">LLFL</strain>
    </source>
</reference>
<evidence type="ECO:0000256" key="2">
    <source>
        <dbReference type="SAM" id="SignalP"/>
    </source>
</evidence>